<dbReference type="Gene3D" id="1.10.530.10">
    <property type="match status" value="1"/>
</dbReference>
<dbReference type="PROSITE" id="PS00107">
    <property type="entry name" value="PROTEIN_KINASE_ATP"/>
    <property type="match status" value="1"/>
</dbReference>
<dbReference type="Gene3D" id="3.30.200.20">
    <property type="entry name" value="Phosphorylase Kinase, domain 1"/>
    <property type="match status" value="1"/>
</dbReference>
<evidence type="ECO:0000256" key="4">
    <source>
        <dbReference type="ARBA" id="ARBA00022840"/>
    </source>
</evidence>
<evidence type="ECO:0000313" key="8">
    <source>
        <dbReference type="EMBL" id="GAA1089912.1"/>
    </source>
</evidence>
<dbReference type="InterPro" id="IPR011009">
    <property type="entry name" value="Kinase-like_dom_sf"/>
</dbReference>
<proteinExistence type="predicted"/>
<dbReference type="EMBL" id="BAAALD010000033">
    <property type="protein sequence ID" value="GAA1089912.1"/>
    <property type="molecule type" value="Genomic_DNA"/>
</dbReference>
<dbReference type="CDD" id="cd14014">
    <property type="entry name" value="STKc_PknB_like"/>
    <property type="match status" value="1"/>
</dbReference>
<dbReference type="Pfam" id="PF00069">
    <property type="entry name" value="Pkinase"/>
    <property type="match status" value="1"/>
</dbReference>
<evidence type="ECO:0000256" key="6">
    <source>
        <dbReference type="SAM" id="MobiDB-lite"/>
    </source>
</evidence>
<dbReference type="InterPro" id="IPR000719">
    <property type="entry name" value="Prot_kinase_dom"/>
</dbReference>
<dbReference type="PANTHER" id="PTHR43289:SF33">
    <property type="entry name" value="SERINE_THREONINE KINASE 31"/>
    <property type="match status" value="1"/>
</dbReference>
<keyword evidence="9" id="KW-1185">Reference proteome</keyword>
<evidence type="ECO:0000256" key="3">
    <source>
        <dbReference type="ARBA" id="ARBA00022777"/>
    </source>
</evidence>
<keyword evidence="4 5" id="KW-0067">ATP-binding</keyword>
<feature type="domain" description="Protein kinase" evidence="7">
    <location>
        <begin position="22"/>
        <end position="305"/>
    </location>
</feature>
<evidence type="ECO:0000256" key="1">
    <source>
        <dbReference type="ARBA" id="ARBA00022679"/>
    </source>
</evidence>
<keyword evidence="3" id="KW-0418">Kinase</keyword>
<dbReference type="Proteomes" id="UP001499987">
    <property type="component" value="Unassembled WGS sequence"/>
</dbReference>
<gene>
    <name evidence="8" type="ORF">GCM10009663_37090</name>
</gene>
<dbReference type="InterPro" id="IPR008258">
    <property type="entry name" value="Transglycosylase_SLT_dom_1"/>
</dbReference>
<evidence type="ECO:0000256" key="5">
    <source>
        <dbReference type="PROSITE-ProRule" id="PRU10141"/>
    </source>
</evidence>
<dbReference type="SUPFAM" id="SSF53955">
    <property type="entry name" value="Lysozyme-like"/>
    <property type="match status" value="1"/>
</dbReference>
<protein>
    <recommendedName>
        <fullName evidence="7">Protein kinase domain-containing protein</fullName>
    </recommendedName>
</protein>
<dbReference type="RefSeq" id="WP_344624738.1">
    <property type="nucleotide sequence ID" value="NZ_BAAALD010000033.1"/>
</dbReference>
<dbReference type="Gene3D" id="1.10.510.10">
    <property type="entry name" value="Transferase(Phosphotransferase) domain 1"/>
    <property type="match status" value="1"/>
</dbReference>
<dbReference type="InterPro" id="IPR017441">
    <property type="entry name" value="Protein_kinase_ATP_BS"/>
</dbReference>
<feature type="region of interest" description="Disordered" evidence="6">
    <location>
        <begin position="330"/>
        <end position="363"/>
    </location>
</feature>
<reference evidence="8 9" key="1">
    <citation type="journal article" date="2019" name="Int. J. Syst. Evol. Microbiol.">
        <title>The Global Catalogue of Microorganisms (GCM) 10K type strain sequencing project: providing services to taxonomists for standard genome sequencing and annotation.</title>
        <authorList>
            <consortium name="The Broad Institute Genomics Platform"/>
            <consortium name="The Broad Institute Genome Sequencing Center for Infectious Disease"/>
            <person name="Wu L."/>
            <person name="Ma J."/>
        </authorList>
    </citation>
    <scope>NUCLEOTIDE SEQUENCE [LARGE SCALE GENOMIC DNA]</scope>
    <source>
        <strain evidence="8 9">JCM 13002</strain>
    </source>
</reference>
<comment type="caution">
    <text evidence="8">The sequence shown here is derived from an EMBL/GenBank/DDBJ whole genome shotgun (WGS) entry which is preliminary data.</text>
</comment>
<dbReference type="PANTHER" id="PTHR43289">
    <property type="entry name" value="MITOGEN-ACTIVATED PROTEIN KINASE KINASE KINASE 20-RELATED"/>
    <property type="match status" value="1"/>
</dbReference>
<name>A0ABN1TJR3_9ACTN</name>
<evidence type="ECO:0000259" key="7">
    <source>
        <dbReference type="PROSITE" id="PS50011"/>
    </source>
</evidence>
<evidence type="ECO:0000313" key="9">
    <source>
        <dbReference type="Proteomes" id="UP001499987"/>
    </source>
</evidence>
<accession>A0ABN1TJR3</accession>
<evidence type="ECO:0000256" key="2">
    <source>
        <dbReference type="ARBA" id="ARBA00022741"/>
    </source>
</evidence>
<sequence>MSTGFPDGPVPEVPPGYRVAGHRITGPIGAGGWGAVYAAVRRRDGAPAAVKILPAARLAPGQCRQASELARREAEFSARAEHPRLIRTFATAVLRDPGRPGLDGAVVLVMERAERSLADLLAEGRAVPPAEGARLLAEVCEGLAHMHRHGWVHGDLKPANVLLMADGSVRLADFGLTAELDGTHAYVPPLGTLDHVPPEWWSERSGVRGVALRPSADVWAFGVLAHQVFAGGTHPFPGAAARARALAAQSYARGRERLRLDERVPGEWRALVADCLAADRTARPADAAALAARLPASAPVRRPWRRRGALAVAVAAVGALVCAATVAVLPGSPDGTGPGRPRAVPSGTPSGSPSGTLPGALPADADVPAALREPIARAARRCPEPEVTPVLLAAMLKAESGFDPKAARPETGEYGIAMWTPAVFNAWAQDGDLDGRKDYMSPPDAIISMGSYVCWLAQQFKRRGLTDDLPGLLAAGYRTSDKSVAEARGVPERVRPHVAKVEQYLAEYSR</sequence>
<dbReference type="SUPFAM" id="SSF56112">
    <property type="entry name" value="Protein kinase-like (PK-like)"/>
    <property type="match status" value="1"/>
</dbReference>
<dbReference type="SMART" id="SM00220">
    <property type="entry name" value="S_TKc"/>
    <property type="match status" value="1"/>
</dbReference>
<keyword evidence="1" id="KW-0808">Transferase</keyword>
<dbReference type="InterPro" id="IPR023346">
    <property type="entry name" value="Lysozyme-like_dom_sf"/>
</dbReference>
<organism evidence="8 9">
    <name type="scientific">Kitasatospora arboriphila</name>
    <dbReference type="NCBI Taxonomy" id="258052"/>
    <lineage>
        <taxon>Bacteria</taxon>
        <taxon>Bacillati</taxon>
        <taxon>Actinomycetota</taxon>
        <taxon>Actinomycetes</taxon>
        <taxon>Kitasatosporales</taxon>
        <taxon>Streptomycetaceae</taxon>
        <taxon>Kitasatospora</taxon>
    </lineage>
</organism>
<keyword evidence="2 5" id="KW-0547">Nucleotide-binding</keyword>
<feature type="compositionally biased region" description="Low complexity" evidence="6">
    <location>
        <begin position="345"/>
        <end position="363"/>
    </location>
</feature>
<dbReference type="Pfam" id="PF01464">
    <property type="entry name" value="SLT"/>
    <property type="match status" value="1"/>
</dbReference>
<feature type="binding site" evidence="5">
    <location>
        <position position="51"/>
    </location>
    <ligand>
        <name>ATP</name>
        <dbReference type="ChEBI" id="CHEBI:30616"/>
    </ligand>
</feature>
<dbReference type="PROSITE" id="PS50011">
    <property type="entry name" value="PROTEIN_KINASE_DOM"/>
    <property type="match status" value="1"/>
</dbReference>